<dbReference type="Pfam" id="PF00934">
    <property type="entry name" value="PE"/>
    <property type="match status" value="1"/>
</dbReference>
<dbReference type="InterPro" id="IPR000084">
    <property type="entry name" value="PE-PGRS_N"/>
</dbReference>
<evidence type="ECO:0000313" key="3">
    <source>
        <dbReference type="Proteomes" id="UP000465866"/>
    </source>
</evidence>
<dbReference type="KEGG" id="mcoo:MCOO_01610"/>
<dbReference type="Gene3D" id="1.10.287.850">
    <property type="entry name" value="HP0062-like domain"/>
    <property type="match status" value="1"/>
</dbReference>
<gene>
    <name evidence="2" type="primary">PE18_1</name>
    <name evidence="2" type="ORF">MCOO_01610</name>
</gene>
<dbReference type="AlphaFoldDB" id="A0A7I7KR05"/>
<dbReference type="RefSeq" id="WP_163774445.1">
    <property type="nucleotide sequence ID" value="NZ_AP022569.1"/>
</dbReference>
<dbReference type="Proteomes" id="UP000465866">
    <property type="component" value="Chromosome"/>
</dbReference>
<keyword evidence="3" id="KW-1185">Reference proteome</keyword>
<sequence>MSFVITQPDALTSAAGDLTGIGAAMSSLNAAVASPTTSLAPAAADDVSALTAAAFAAQGAMYQEAGARAAAIHQMFVTTLQASACSYAATEAANVTVTR</sequence>
<proteinExistence type="predicted"/>
<dbReference type="SUPFAM" id="SSF140459">
    <property type="entry name" value="PE/PPE dimer-like"/>
    <property type="match status" value="1"/>
</dbReference>
<name>A0A7I7KR05_9MYCO</name>
<evidence type="ECO:0000313" key="2">
    <source>
        <dbReference type="EMBL" id="BBX44146.1"/>
    </source>
</evidence>
<protein>
    <submittedName>
        <fullName evidence="2">PE family protein</fullName>
    </submittedName>
</protein>
<dbReference type="InterPro" id="IPR038332">
    <property type="entry name" value="PPE_sf"/>
</dbReference>
<feature type="domain" description="PE" evidence="1">
    <location>
        <begin position="4"/>
        <end position="94"/>
    </location>
</feature>
<reference evidence="2 3" key="1">
    <citation type="journal article" date="2019" name="Emerg. Microbes Infect.">
        <title>Comprehensive subspecies identification of 175 nontuberculous mycobacteria species based on 7547 genomic profiles.</title>
        <authorList>
            <person name="Matsumoto Y."/>
            <person name="Kinjo T."/>
            <person name="Motooka D."/>
            <person name="Nabeya D."/>
            <person name="Jung N."/>
            <person name="Uechi K."/>
            <person name="Horii T."/>
            <person name="Iida T."/>
            <person name="Fujita J."/>
            <person name="Nakamura S."/>
        </authorList>
    </citation>
    <scope>NUCLEOTIDE SEQUENCE [LARGE SCALE GENOMIC DNA]</scope>
    <source>
        <strain evidence="2 3">JCM 12404</strain>
    </source>
</reference>
<accession>A0A7I7KR05</accession>
<evidence type="ECO:0000259" key="1">
    <source>
        <dbReference type="Pfam" id="PF00934"/>
    </source>
</evidence>
<dbReference type="EMBL" id="AP022569">
    <property type="protein sequence ID" value="BBX44146.1"/>
    <property type="molecule type" value="Genomic_DNA"/>
</dbReference>
<organism evidence="2 3">
    <name type="scientific">Mycobacterium cookii</name>
    <dbReference type="NCBI Taxonomy" id="1775"/>
    <lineage>
        <taxon>Bacteria</taxon>
        <taxon>Bacillati</taxon>
        <taxon>Actinomycetota</taxon>
        <taxon>Actinomycetes</taxon>
        <taxon>Mycobacteriales</taxon>
        <taxon>Mycobacteriaceae</taxon>
        <taxon>Mycobacterium</taxon>
    </lineage>
</organism>